<dbReference type="InterPro" id="IPR013324">
    <property type="entry name" value="RNA_pol_sigma_r3/r4-like"/>
</dbReference>
<evidence type="ECO:0000256" key="1">
    <source>
        <dbReference type="ARBA" id="ARBA00023015"/>
    </source>
</evidence>
<dbReference type="InterPro" id="IPR014284">
    <property type="entry name" value="RNA_pol_sigma-70_dom"/>
</dbReference>
<dbReference type="CDD" id="cd06171">
    <property type="entry name" value="Sigma70_r4"/>
    <property type="match status" value="1"/>
</dbReference>
<sequence>MEEENTTTAVQRYLDELPLPDGDSRPEPAVRALLGRSAHRLHRLCVSLLSKSYPRLARPPLNLQADELLGAVVERLLKALREARPADPRQFFALASQHMRWELNEMARRLDEQPAAAALGDESWPAPAGSGSGLTPNARRMLEAIERLPEDEREAFELVRIQGMSQTEAARVVGVSVATVNRRLARSLQLLADELGDLYPDEEDPAEL</sequence>
<dbReference type="Gene3D" id="1.10.10.10">
    <property type="entry name" value="Winged helix-like DNA-binding domain superfamily/Winged helix DNA-binding domain"/>
    <property type="match status" value="1"/>
</dbReference>
<dbReference type="Proteomes" id="UP000676565">
    <property type="component" value="Unassembled WGS sequence"/>
</dbReference>
<gene>
    <name evidence="5" type="ORF">J8F10_06230</name>
</gene>
<dbReference type="InterPro" id="IPR013249">
    <property type="entry name" value="RNA_pol_sigma70_r4_t2"/>
</dbReference>
<reference evidence="5 6" key="1">
    <citation type="submission" date="2021-04" db="EMBL/GenBank/DDBJ databases">
        <authorList>
            <person name="Ivanova A."/>
        </authorList>
    </citation>
    <scope>NUCLEOTIDE SEQUENCE [LARGE SCALE GENOMIC DNA]</scope>
    <source>
        <strain evidence="5 6">G18</strain>
    </source>
</reference>
<keyword evidence="1" id="KW-0805">Transcription regulation</keyword>
<evidence type="ECO:0000256" key="3">
    <source>
        <dbReference type="ARBA" id="ARBA00023163"/>
    </source>
</evidence>
<name>A0ABS5BMD0_9BACT</name>
<dbReference type="NCBIfam" id="TIGR02937">
    <property type="entry name" value="sigma70-ECF"/>
    <property type="match status" value="1"/>
</dbReference>
<feature type="domain" description="RNA polymerase sigma factor 70 region 4 type 2" evidence="4">
    <location>
        <begin position="139"/>
        <end position="190"/>
    </location>
</feature>
<keyword evidence="6" id="KW-1185">Reference proteome</keyword>
<dbReference type="PANTHER" id="PTHR43133">
    <property type="entry name" value="RNA POLYMERASE ECF-TYPE SIGMA FACTO"/>
    <property type="match status" value="1"/>
</dbReference>
<evidence type="ECO:0000256" key="2">
    <source>
        <dbReference type="ARBA" id="ARBA00023082"/>
    </source>
</evidence>
<dbReference type="SUPFAM" id="SSF88659">
    <property type="entry name" value="Sigma3 and sigma4 domains of RNA polymerase sigma factors"/>
    <property type="match status" value="1"/>
</dbReference>
<dbReference type="InterPro" id="IPR036388">
    <property type="entry name" value="WH-like_DNA-bd_sf"/>
</dbReference>
<dbReference type="Pfam" id="PF08281">
    <property type="entry name" value="Sigma70_r4_2"/>
    <property type="match status" value="1"/>
</dbReference>
<keyword evidence="2" id="KW-0731">Sigma factor</keyword>
<dbReference type="PANTHER" id="PTHR43133:SF39">
    <property type="entry name" value="SIMILAR TO RNA POLYMERASE SIGMA-E FACTOR"/>
    <property type="match status" value="1"/>
</dbReference>
<organism evidence="5 6">
    <name type="scientific">Gemmata palustris</name>
    <dbReference type="NCBI Taxonomy" id="2822762"/>
    <lineage>
        <taxon>Bacteria</taxon>
        <taxon>Pseudomonadati</taxon>
        <taxon>Planctomycetota</taxon>
        <taxon>Planctomycetia</taxon>
        <taxon>Gemmatales</taxon>
        <taxon>Gemmataceae</taxon>
        <taxon>Gemmata</taxon>
    </lineage>
</organism>
<dbReference type="EMBL" id="JAGKQQ010000001">
    <property type="protein sequence ID" value="MBP3954879.1"/>
    <property type="molecule type" value="Genomic_DNA"/>
</dbReference>
<proteinExistence type="predicted"/>
<accession>A0ABS5BMD0</accession>
<comment type="caution">
    <text evidence="5">The sequence shown here is derived from an EMBL/GenBank/DDBJ whole genome shotgun (WGS) entry which is preliminary data.</text>
</comment>
<evidence type="ECO:0000313" key="5">
    <source>
        <dbReference type="EMBL" id="MBP3954879.1"/>
    </source>
</evidence>
<evidence type="ECO:0000259" key="4">
    <source>
        <dbReference type="Pfam" id="PF08281"/>
    </source>
</evidence>
<dbReference type="RefSeq" id="WP_210652988.1">
    <property type="nucleotide sequence ID" value="NZ_JAGKQQ010000001.1"/>
</dbReference>
<evidence type="ECO:0000313" key="6">
    <source>
        <dbReference type="Proteomes" id="UP000676565"/>
    </source>
</evidence>
<protein>
    <submittedName>
        <fullName evidence="5">Sigma-70 family RNA polymerase sigma factor</fullName>
    </submittedName>
</protein>
<dbReference type="InterPro" id="IPR039425">
    <property type="entry name" value="RNA_pol_sigma-70-like"/>
</dbReference>
<keyword evidence="3" id="KW-0804">Transcription</keyword>